<dbReference type="EC" id="5.2.1.8" evidence="2 5"/>
<keyword evidence="3 5" id="KW-0697">Rotamase</keyword>
<evidence type="ECO:0000313" key="7">
    <source>
        <dbReference type="EMBL" id="EGC31245.1"/>
    </source>
</evidence>
<gene>
    <name evidence="7" type="ORF">DICPUDRAFT_13138</name>
</gene>
<evidence type="ECO:0000313" key="8">
    <source>
        <dbReference type="Proteomes" id="UP000001064"/>
    </source>
</evidence>
<dbReference type="OrthoDB" id="1902587at2759"/>
<dbReference type="PANTHER" id="PTHR43811:SF19">
    <property type="entry name" value="39 KDA FK506-BINDING NUCLEAR PROTEIN"/>
    <property type="match status" value="1"/>
</dbReference>
<dbReference type="VEuPathDB" id="AmoebaDB:DICPUDRAFT_13138"/>
<dbReference type="SUPFAM" id="SSF54534">
    <property type="entry name" value="FKBP-like"/>
    <property type="match status" value="1"/>
</dbReference>
<feature type="non-terminal residue" evidence="7">
    <location>
        <position position="96"/>
    </location>
</feature>
<keyword evidence="8" id="KW-1185">Reference proteome</keyword>
<name>F0ZXT2_DICPU</name>
<dbReference type="AlphaFoldDB" id="F0ZXT2"/>
<dbReference type="RefSeq" id="XP_003292223.1">
    <property type="nucleotide sequence ID" value="XM_003292175.1"/>
</dbReference>
<dbReference type="InterPro" id="IPR046357">
    <property type="entry name" value="PPIase_dom_sf"/>
</dbReference>
<dbReference type="Proteomes" id="UP000001064">
    <property type="component" value="Unassembled WGS sequence"/>
</dbReference>
<proteinExistence type="predicted"/>
<organism evidence="7 8">
    <name type="scientific">Dictyostelium purpureum</name>
    <name type="common">Slime mold</name>
    <dbReference type="NCBI Taxonomy" id="5786"/>
    <lineage>
        <taxon>Eukaryota</taxon>
        <taxon>Amoebozoa</taxon>
        <taxon>Evosea</taxon>
        <taxon>Eumycetozoa</taxon>
        <taxon>Dictyostelia</taxon>
        <taxon>Dictyosteliales</taxon>
        <taxon>Dictyosteliaceae</taxon>
        <taxon>Dictyostelium</taxon>
    </lineage>
</organism>
<evidence type="ECO:0000256" key="4">
    <source>
        <dbReference type="ARBA" id="ARBA00023235"/>
    </source>
</evidence>
<evidence type="ECO:0000256" key="1">
    <source>
        <dbReference type="ARBA" id="ARBA00000971"/>
    </source>
</evidence>
<dbReference type="eggNOG" id="KOG0549">
    <property type="taxonomic scope" value="Eukaryota"/>
</dbReference>
<keyword evidence="4 5" id="KW-0413">Isomerase</keyword>
<dbReference type="GO" id="GO:0005783">
    <property type="term" value="C:endoplasmic reticulum"/>
    <property type="evidence" value="ECO:0000318"/>
    <property type="project" value="GO_Central"/>
</dbReference>
<dbReference type="GO" id="GO:0003755">
    <property type="term" value="F:peptidyl-prolyl cis-trans isomerase activity"/>
    <property type="evidence" value="ECO:0000318"/>
    <property type="project" value="GO_Central"/>
</dbReference>
<protein>
    <recommendedName>
        <fullName evidence="2 5">peptidylprolyl isomerase</fullName>
        <ecNumber evidence="2 5">5.2.1.8</ecNumber>
    </recommendedName>
</protein>
<dbReference type="OMA" id="WDMGVRG"/>
<sequence length="96" mass="10455">NVSIKYSGWLENNNKVGSSFDSNISSGTQFRFEVGVGRVIKGWDLGVIGMRKGIKRVLAIPSELGYGEKENSSIPSGSNLIFEIEVTGSKRKESSE</sequence>
<dbReference type="InParanoid" id="F0ZXT2"/>
<evidence type="ECO:0000256" key="5">
    <source>
        <dbReference type="PROSITE-ProRule" id="PRU00277"/>
    </source>
</evidence>
<evidence type="ECO:0000256" key="2">
    <source>
        <dbReference type="ARBA" id="ARBA00013194"/>
    </source>
</evidence>
<feature type="domain" description="PPIase FKBP-type" evidence="6">
    <location>
        <begin position="1"/>
        <end position="90"/>
    </location>
</feature>
<comment type="catalytic activity">
    <reaction evidence="1 5">
        <text>[protein]-peptidylproline (omega=180) = [protein]-peptidylproline (omega=0)</text>
        <dbReference type="Rhea" id="RHEA:16237"/>
        <dbReference type="Rhea" id="RHEA-COMP:10747"/>
        <dbReference type="Rhea" id="RHEA-COMP:10748"/>
        <dbReference type="ChEBI" id="CHEBI:83833"/>
        <dbReference type="ChEBI" id="CHEBI:83834"/>
        <dbReference type="EC" id="5.2.1.8"/>
    </reaction>
</comment>
<dbReference type="PANTHER" id="PTHR43811">
    <property type="entry name" value="FKBP-TYPE PEPTIDYL-PROLYL CIS-TRANS ISOMERASE FKPA"/>
    <property type="match status" value="1"/>
</dbReference>
<dbReference type="Pfam" id="PF00254">
    <property type="entry name" value="FKBP_C"/>
    <property type="match status" value="1"/>
</dbReference>
<dbReference type="Gene3D" id="3.10.50.40">
    <property type="match status" value="1"/>
</dbReference>
<dbReference type="GeneID" id="10505978"/>
<dbReference type="EMBL" id="GL871266">
    <property type="protein sequence ID" value="EGC31245.1"/>
    <property type="molecule type" value="Genomic_DNA"/>
</dbReference>
<evidence type="ECO:0000259" key="6">
    <source>
        <dbReference type="PROSITE" id="PS50059"/>
    </source>
</evidence>
<reference evidence="8" key="1">
    <citation type="journal article" date="2011" name="Genome Biol.">
        <title>Comparative genomics of the social amoebae Dictyostelium discoideum and Dictyostelium purpureum.</title>
        <authorList>
            <consortium name="US DOE Joint Genome Institute (JGI-PGF)"/>
            <person name="Sucgang R."/>
            <person name="Kuo A."/>
            <person name="Tian X."/>
            <person name="Salerno W."/>
            <person name="Parikh A."/>
            <person name="Feasley C.L."/>
            <person name="Dalin E."/>
            <person name="Tu H."/>
            <person name="Huang E."/>
            <person name="Barry K."/>
            <person name="Lindquist E."/>
            <person name="Shapiro H."/>
            <person name="Bruce D."/>
            <person name="Schmutz J."/>
            <person name="Salamov A."/>
            <person name="Fey P."/>
            <person name="Gaudet P."/>
            <person name="Anjard C."/>
            <person name="Babu M.M."/>
            <person name="Basu S."/>
            <person name="Bushmanova Y."/>
            <person name="van der Wel H."/>
            <person name="Katoh-Kurasawa M."/>
            <person name="Dinh C."/>
            <person name="Coutinho P.M."/>
            <person name="Saito T."/>
            <person name="Elias M."/>
            <person name="Schaap P."/>
            <person name="Kay R.R."/>
            <person name="Henrissat B."/>
            <person name="Eichinger L."/>
            <person name="Rivero F."/>
            <person name="Putnam N.H."/>
            <person name="West C.M."/>
            <person name="Loomis W.F."/>
            <person name="Chisholm R.L."/>
            <person name="Shaulsky G."/>
            <person name="Strassmann J.E."/>
            <person name="Queller D.C."/>
            <person name="Kuspa A."/>
            <person name="Grigoriev I.V."/>
        </authorList>
    </citation>
    <scope>NUCLEOTIDE SEQUENCE [LARGE SCALE GENOMIC DNA]</scope>
    <source>
        <strain evidence="8">QSDP1</strain>
    </source>
</reference>
<dbReference type="PROSITE" id="PS50059">
    <property type="entry name" value="FKBP_PPIASE"/>
    <property type="match status" value="1"/>
</dbReference>
<accession>F0ZXT2</accession>
<evidence type="ECO:0000256" key="3">
    <source>
        <dbReference type="ARBA" id="ARBA00023110"/>
    </source>
</evidence>
<dbReference type="STRING" id="5786.F0ZXT2"/>
<feature type="non-terminal residue" evidence="7">
    <location>
        <position position="1"/>
    </location>
</feature>
<dbReference type="InterPro" id="IPR001179">
    <property type="entry name" value="PPIase_FKBP_dom"/>
</dbReference>
<dbReference type="KEGG" id="dpp:DICPUDRAFT_13138"/>